<keyword evidence="1" id="KW-1133">Transmembrane helix</keyword>
<name>Q8ERH5_OCEIH</name>
<feature type="transmembrane region" description="Helical" evidence="1">
    <location>
        <begin position="145"/>
        <end position="164"/>
    </location>
</feature>
<reference evidence="2 3" key="1">
    <citation type="journal article" date="2001" name="FEMS Microbiol. Lett.">
        <title>Oceanobacillus iheyensis gen. nov., sp. nov., a deep-sea extremely halotolerant and alkaliphilic species isolated from a depth of 1050 m on the Iheya Ridge.</title>
        <authorList>
            <person name="Lu J."/>
            <person name="Nogi Y."/>
            <person name="Takami H."/>
        </authorList>
    </citation>
    <scope>NUCLEOTIDE SEQUENCE [LARGE SCALE GENOMIC DNA]</scope>
    <source>
        <strain evidence="3">DSM 14371 / CIP 107618 / JCM 11309 / KCTC 3954 / HTE831</strain>
    </source>
</reference>
<sequence length="177" mass="20300">MEQKLIPIYAERKEGASGYTIYLDRSSNKVYRAFHKEYNQVTYWIIFALALGLLRAISGVYLTKFPILIKLLIVILTGGVGISIGKTLHNKYTGNLVEIYINDLEIKELIEKGMKLIKREIIITSILLIISLILAVLFIVFSWIIWLVFTLMLFAIIGVLLNSISIQRLNLFKDYSQ</sequence>
<keyword evidence="3" id="KW-1185">Reference proteome</keyword>
<dbReference type="STRING" id="221109.gene:10733567"/>
<evidence type="ECO:0000313" key="3">
    <source>
        <dbReference type="Proteomes" id="UP000000822"/>
    </source>
</evidence>
<accession>Q8ERH5</accession>
<evidence type="ECO:0000256" key="1">
    <source>
        <dbReference type="SAM" id="Phobius"/>
    </source>
</evidence>
<dbReference type="Proteomes" id="UP000000822">
    <property type="component" value="Chromosome"/>
</dbReference>
<dbReference type="RefSeq" id="WP_011065732.1">
    <property type="nucleotide sequence ID" value="NC_004193.1"/>
</dbReference>
<feature type="transmembrane region" description="Helical" evidence="1">
    <location>
        <begin position="121"/>
        <end position="139"/>
    </location>
</feature>
<evidence type="ECO:0000313" key="2">
    <source>
        <dbReference type="EMBL" id="BAC13283.1"/>
    </source>
</evidence>
<keyword evidence="1" id="KW-0472">Membrane</keyword>
<feature type="transmembrane region" description="Helical" evidence="1">
    <location>
        <begin position="41"/>
        <end position="61"/>
    </location>
</feature>
<dbReference type="EMBL" id="BA000028">
    <property type="protein sequence ID" value="BAC13283.1"/>
    <property type="molecule type" value="Genomic_DNA"/>
</dbReference>
<feature type="transmembrane region" description="Helical" evidence="1">
    <location>
        <begin position="67"/>
        <end position="85"/>
    </location>
</feature>
<reference evidence="2 3" key="2">
    <citation type="journal article" date="2002" name="Nucleic Acids Res.">
        <title>Genome sequence of Oceanobacillus iheyensis isolated from the Iheya Ridge and its unexpected adaptive capabilities to extreme environments.</title>
        <authorList>
            <person name="Takami H."/>
            <person name="Takaki Y."/>
            <person name="Uchiyama I."/>
        </authorList>
    </citation>
    <scope>NUCLEOTIDE SEQUENCE [LARGE SCALE GENOMIC DNA]</scope>
    <source>
        <strain evidence="3">DSM 14371 / CIP 107618 / JCM 11309 / KCTC 3954 / HTE831</strain>
    </source>
</reference>
<dbReference type="KEGG" id="oih:OB1327"/>
<organism evidence="2 3">
    <name type="scientific">Oceanobacillus iheyensis (strain DSM 14371 / CIP 107618 / JCM 11309 / KCTC 3954 / HTE831)</name>
    <dbReference type="NCBI Taxonomy" id="221109"/>
    <lineage>
        <taxon>Bacteria</taxon>
        <taxon>Bacillati</taxon>
        <taxon>Bacillota</taxon>
        <taxon>Bacilli</taxon>
        <taxon>Bacillales</taxon>
        <taxon>Bacillaceae</taxon>
        <taxon>Oceanobacillus</taxon>
    </lineage>
</organism>
<dbReference type="HOGENOM" id="CLU_1516401_0_0_9"/>
<dbReference type="AlphaFoldDB" id="Q8ERH5"/>
<protein>
    <submittedName>
        <fullName evidence="2">Uncharacterized protein</fullName>
    </submittedName>
</protein>
<proteinExistence type="predicted"/>
<dbReference type="OrthoDB" id="2988716at2"/>
<gene>
    <name evidence="2" type="ordered locus">OB1327</name>
</gene>
<dbReference type="eggNOG" id="ENOG5032PVY">
    <property type="taxonomic scope" value="Bacteria"/>
</dbReference>
<keyword evidence="1" id="KW-0812">Transmembrane</keyword>